<evidence type="ECO:0000256" key="2">
    <source>
        <dbReference type="ARBA" id="ARBA00022676"/>
    </source>
</evidence>
<dbReference type="CDD" id="cd03784">
    <property type="entry name" value="GT1_Gtf-like"/>
    <property type="match status" value="1"/>
</dbReference>
<dbReference type="InterPro" id="IPR048284">
    <property type="entry name" value="EryCIII-like_N"/>
</dbReference>
<accession>A0ABU2H654</accession>
<feature type="domain" description="Erythromycin biosynthesis protein CIII-like C-terminal" evidence="4">
    <location>
        <begin position="277"/>
        <end position="419"/>
    </location>
</feature>
<dbReference type="EMBL" id="JAVLVT010000004">
    <property type="protein sequence ID" value="MDS1270794.1"/>
    <property type="molecule type" value="Genomic_DNA"/>
</dbReference>
<organism evidence="6 7">
    <name type="scientific">Lipingzhangella rawalii</name>
    <dbReference type="NCBI Taxonomy" id="2055835"/>
    <lineage>
        <taxon>Bacteria</taxon>
        <taxon>Bacillati</taxon>
        <taxon>Actinomycetota</taxon>
        <taxon>Actinomycetes</taxon>
        <taxon>Streptosporangiales</taxon>
        <taxon>Nocardiopsidaceae</taxon>
        <taxon>Lipingzhangella</taxon>
    </lineage>
</organism>
<dbReference type="RefSeq" id="WP_310912341.1">
    <property type="nucleotide sequence ID" value="NZ_JAVLVT010000004.1"/>
</dbReference>
<sequence length="437" mass="47319">MRVLITLPPDTSHLNPVLPLAWALRGAGHEVRVASHSALTDEIVAAGLSAVSLRGAEALPPIESVADFIAGDEEREELTNALALDPADRAPWDFFSYYLIAALRIFHPPDFDPDHAHPMADDLMEFVQHWRPDVVVWDPIWLSGGIAARACGAASVRLMWGPDYCGWTYERFDERRAVLPPGVTNPMEACARPLAERYGLEMDETMLLGHVTIDPIPAEVRLSTRQRTVAMRQLPSTGGGGVVPPWLRTEPDRPRIAFSLGAAQRKYEQDDASMIATMLDAFAGMDVEVVATLNADQLAGQQVPKNVHTVDYIPLDHLLPTCSMIIHHGGGGTYTVGAALQVPQVVLAVDPESGPYARRITGVGAGLYVDPAVLSVAEIRSRLQQVLTESSFREGAAALHADWQAEPSPNEVVRTLEQLAANIPEPSGAGLLEGATR</sequence>
<dbReference type="InterPro" id="IPR002213">
    <property type="entry name" value="UDP_glucos_trans"/>
</dbReference>
<dbReference type="PANTHER" id="PTHR48050">
    <property type="entry name" value="STEROL 3-BETA-GLUCOSYLTRANSFERASE"/>
    <property type="match status" value="1"/>
</dbReference>
<dbReference type="Gene3D" id="3.40.50.2000">
    <property type="entry name" value="Glycogen Phosphorylase B"/>
    <property type="match status" value="2"/>
</dbReference>
<dbReference type="PANTHER" id="PTHR48050:SF13">
    <property type="entry name" value="STEROL 3-BETA-GLUCOSYLTRANSFERASE UGT80A2"/>
    <property type="match status" value="1"/>
</dbReference>
<evidence type="ECO:0000256" key="1">
    <source>
        <dbReference type="ARBA" id="ARBA00006962"/>
    </source>
</evidence>
<dbReference type="Pfam" id="PF06722">
    <property type="entry name" value="EryCIII-like_C"/>
    <property type="match status" value="1"/>
</dbReference>
<dbReference type="InterPro" id="IPR050426">
    <property type="entry name" value="Glycosyltransferase_28"/>
</dbReference>
<evidence type="ECO:0000313" key="6">
    <source>
        <dbReference type="EMBL" id="MDS1270794.1"/>
    </source>
</evidence>
<dbReference type="InterPro" id="IPR010610">
    <property type="entry name" value="EryCIII-like_C"/>
</dbReference>
<gene>
    <name evidence="6" type="ORF">RIF23_10825</name>
</gene>
<dbReference type="Pfam" id="PF21036">
    <property type="entry name" value="EryCIII-like_N"/>
    <property type="match status" value="1"/>
</dbReference>
<keyword evidence="2" id="KW-0328">Glycosyltransferase</keyword>
<comment type="caution">
    <text evidence="6">The sequence shown here is derived from an EMBL/GenBank/DDBJ whole genome shotgun (WGS) entry which is preliminary data.</text>
</comment>
<keyword evidence="7" id="KW-1185">Reference proteome</keyword>
<evidence type="ECO:0000259" key="4">
    <source>
        <dbReference type="Pfam" id="PF06722"/>
    </source>
</evidence>
<dbReference type="SUPFAM" id="SSF53756">
    <property type="entry name" value="UDP-Glycosyltransferase/glycogen phosphorylase"/>
    <property type="match status" value="1"/>
</dbReference>
<dbReference type="Proteomes" id="UP001250214">
    <property type="component" value="Unassembled WGS sequence"/>
</dbReference>
<name>A0ABU2H654_9ACTN</name>
<comment type="similarity">
    <text evidence="1">Belongs to the glycosyltransferase 28 family.</text>
</comment>
<reference evidence="7" key="1">
    <citation type="submission" date="2023-07" db="EMBL/GenBank/DDBJ databases">
        <title>Novel species in the genus Lipingzhangella isolated from Sambhar Salt Lake.</title>
        <authorList>
            <person name="Jiya N."/>
            <person name="Kajale S."/>
            <person name="Sharma A."/>
        </authorList>
    </citation>
    <scope>NUCLEOTIDE SEQUENCE [LARGE SCALE GENOMIC DNA]</scope>
    <source>
        <strain evidence="7">LS1_29</strain>
    </source>
</reference>
<feature type="domain" description="Erythromycin biosynthesis protein CIII-like N-terminal" evidence="5">
    <location>
        <begin position="22"/>
        <end position="261"/>
    </location>
</feature>
<evidence type="ECO:0000259" key="5">
    <source>
        <dbReference type="Pfam" id="PF21036"/>
    </source>
</evidence>
<proteinExistence type="inferred from homology"/>
<evidence type="ECO:0000313" key="7">
    <source>
        <dbReference type="Proteomes" id="UP001250214"/>
    </source>
</evidence>
<evidence type="ECO:0000256" key="3">
    <source>
        <dbReference type="ARBA" id="ARBA00022679"/>
    </source>
</evidence>
<keyword evidence="3" id="KW-0808">Transferase</keyword>
<protein>
    <submittedName>
        <fullName evidence="6">DUF1205 domain-containing protein</fullName>
    </submittedName>
</protein>